<reference evidence="1" key="1">
    <citation type="journal article" date="2019" name="bioRxiv">
        <title>The Genome of the Zebra Mussel, Dreissena polymorpha: A Resource for Invasive Species Research.</title>
        <authorList>
            <person name="McCartney M.A."/>
            <person name="Auch B."/>
            <person name="Kono T."/>
            <person name="Mallez S."/>
            <person name="Zhang Y."/>
            <person name="Obille A."/>
            <person name="Becker A."/>
            <person name="Abrahante J.E."/>
            <person name="Garbe J."/>
            <person name="Badalamenti J.P."/>
            <person name="Herman A."/>
            <person name="Mangelson H."/>
            <person name="Liachko I."/>
            <person name="Sullivan S."/>
            <person name="Sone E.D."/>
            <person name="Koren S."/>
            <person name="Silverstein K.A.T."/>
            <person name="Beckman K.B."/>
            <person name="Gohl D.M."/>
        </authorList>
    </citation>
    <scope>NUCLEOTIDE SEQUENCE</scope>
    <source>
        <strain evidence="1">Duluth1</strain>
        <tissue evidence="1">Whole animal</tissue>
    </source>
</reference>
<reference evidence="1" key="2">
    <citation type="submission" date="2020-11" db="EMBL/GenBank/DDBJ databases">
        <authorList>
            <person name="McCartney M.A."/>
            <person name="Auch B."/>
            <person name="Kono T."/>
            <person name="Mallez S."/>
            <person name="Becker A."/>
            <person name="Gohl D.M."/>
            <person name="Silverstein K.A.T."/>
            <person name="Koren S."/>
            <person name="Bechman K.B."/>
            <person name="Herman A."/>
            <person name="Abrahante J.E."/>
            <person name="Garbe J."/>
        </authorList>
    </citation>
    <scope>NUCLEOTIDE SEQUENCE</scope>
    <source>
        <strain evidence="1">Duluth1</strain>
        <tissue evidence="1">Whole animal</tissue>
    </source>
</reference>
<evidence type="ECO:0000313" key="2">
    <source>
        <dbReference type="Proteomes" id="UP000828390"/>
    </source>
</evidence>
<gene>
    <name evidence="1" type="ORF">DPMN_135499</name>
</gene>
<dbReference type="EMBL" id="JAIWYP010000006">
    <property type="protein sequence ID" value="KAH3807166.1"/>
    <property type="molecule type" value="Genomic_DNA"/>
</dbReference>
<evidence type="ECO:0000313" key="1">
    <source>
        <dbReference type="EMBL" id="KAH3807166.1"/>
    </source>
</evidence>
<dbReference type="AlphaFoldDB" id="A0A9D4FZA1"/>
<proteinExistence type="predicted"/>
<keyword evidence="2" id="KW-1185">Reference proteome</keyword>
<comment type="caution">
    <text evidence="1">The sequence shown here is derived from an EMBL/GenBank/DDBJ whole genome shotgun (WGS) entry which is preliminary data.</text>
</comment>
<sequence length="108" mass="12100">MLRERQSTCDSIARTINEILPLYSLVVKAGTPEQAFILTRMFQEKIALIQLEITKQDETPFSLKINAEYAPEISALLKKDCSIVSLKIDDNSLMKGHTVEDDSTGPTE</sequence>
<accession>A0A9D4FZA1</accession>
<name>A0A9D4FZA1_DREPO</name>
<dbReference type="Proteomes" id="UP000828390">
    <property type="component" value="Unassembled WGS sequence"/>
</dbReference>
<protein>
    <submittedName>
        <fullName evidence="1">Uncharacterized protein</fullName>
    </submittedName>
</protein>
<organism evidence="1 2">
    <name type="scientific">Dreissena polymorpha</name>
    <name type="common">Zebra mussel</name>
    <name type="synonym">Mytilus polymorpha</name>
    <dbReference type="NCBI Taxonomy" id="45954"/>
    <lineage>
        <taxon>Eukaryota</taxon>
        <taxon>Metazoa</taxon>
        <taxon>Spiralia</taxon>
        <taxon>Lophotrochozoa</taxon>
        <taxon>Mollusca</taxon>
        <taxon>Bivalvia</taxon>
        <taxon>Autobranchia</taxon>
        <taxon>Heteroconchia</taxon>
        <taxon>Euheterodonta</taxon>
        <taxon>Imparidentia</taxon>
        <taxon>Neoheterodontei</taxon>
        <taxon>Myida</taxon>
        <taxon>Dreissenoidea</taxon>
        <taxon>Dreissenidae</taxon>
        <taxon>Dreissena</taxon>
    </lineage>
</organism>